<sequence>MIMKYSDSAFMKKASIVSIGNELLNGQTVDTNTTYLSGQLLTIGLPVVSSYTIGDDTGAIVRALNLASADADIVLATGGLGPTDDDLTRQAFAKFLDTELQLQNELLDKIQNFFAKRNLQMSEKNKIQAYIPAGAKALANNLGTAPGIMAEAKGKLIVVLPGVPSEMKRMFAESVLPELQRFAGTQAVVVR</sequence>
<comment type="caution">
    <text evidence="2">The sequence shown here is derived from an EMBL/GenBank/DDBJ whole genome shotgun (WGS) entry which is preliminary data.</text>
</comment>
<feature type="non-terminal residue" evidence="2">
    <location>
        <position position="191"/>
    </location>
</feature>
<dbReference type="Gene3D" id="3.40.980.10">
    <property type="entry name" value="MoaB/Mog-like domain"/>
    <property type="match status" value="1"/>
</dbReference>
<evidence type="ECO:0000259" key="1">
    <source>
        <dbReference type="SMART" id="SM00852"/>
    </source>
</evidence>
<proteinExistence type="predicted"/>
<dbReference type="SMART" id="SM00852">
    <property type="entry name" value="MoCF_biosynth"/>
    <property type="match status" value="1"/>
</dbReference>
<evidence type="ECO:0000313" key="2">
    <source>
        <dbReference type="EMBL" id="GAG40205.1"/>
    </source>
</evidence>
<reference evidence="2" key="1">
    <citation type="journal article" date="2014" name="Front. Microbiol.">
        <title>High frequency of phylogenetically diverse reductive dehalogenase-homologous genes in deep subseafloor sedimentary metagenomes.</title>
        <authorList>
            <person name="Kawai M."/>
            <person name="Futagami T."/>
            <person name="Toyoda A."/>
            <person name="Takaki Y."/>
            <person name="Nishi S."/>
            <person name="Hori S."/>
            <person name="Arai W."/>
            <person name="Tsubouchi T."/>
            <person name="Morono Y."/>
            <person name="Uchiyama I."/>
            <person name="Ito T."/>
            <person name="Fujiyama A."/>
            <person name="Inagaki F."/>
            <person name="Takami H."/>
        </authorList>
    </citation>
    <scope>NUCLEOTIDE SEQUENCE</scope>
    <source>
        <strain evidence="2">Expedition CK06-06</strain>
    </source>
</reference>
<name>X0XAU6_9ZZZZ</name>
<dbReference type="InterPro" id="IPR001453">
    <property type="entry name" value="MoaB/Mog_dom"/>
</dbReference>
<accession>X0XAU6</accession>
<organism evidence="2">
    <name type="scientific">marine sediment metagenome</name>
    <dbReference type="NCBI Taxonomy" id="412755"/>
    <lineage>
        <taxon>unclassified sequences</taxon>
        <taxon>metagenomes</taxon>
        <taxon>ecological metagenomes</taxon>
    </lineage>
</organism>
<dbReference type="PANTHER" id="PTHR13939:SF0">
    <property type="entry name" value="NMN AMIDOHYDROLASE-LIKE PROTEIN YFAY"/>
    <property type="match status" value="1"/>
</dbReference>
<dbReference type="SUPFAM" id="SSF53218">
    <property type="entry name" value="Molybdenum cofactor biosynthesis proteins"/>
    <property type="match status" value="1"/>
</dbReference>
<dbReference type="Pfam" id="PF00994">
    <property type="entry name" value="MoCF_biosynth"/>
    <property type="match status" value="1"/>
</dbReference>
<dbReference type="EMBL" id="BARS01042193">
    <property type="protein sequence ID" value="GAG40205.1"/>
    <property type="molecule type" value="Genomic_DNA"/>
</dbReference>
<dbReference type="AlphaFoldDB" id="X0XAU6"/>
<feature type="domain" description="MoaB/Mog" evidence="1">
    <location>
        <begin position="15"/>
        <end position="182"/>
    </location>
</feature>
<gene>
    <name evidence="2" type="ORF">S01H1_64046</name>
</gene>
<dbReference type="InterPro" id="IPR050101">
    <property type="entry name" value="CinA"/>
</dbReference>
<protein>
    <recommendedName>
        <fullName evidence="1">MoaB/Mog domain-containing protein</fullName>
    </recommendedName>
</protein>
<dbReference type="NCBIfam" id="TIGR00177">
    <property type="entry name" value="molyb_syn"/>
    <property type="match status" value="1"/>
</dbReference>
<dbReference type="CDD" id="cd00885">
    <property type="entry name" value="cinA"/>
    <property type="match status" value="1"/>
</dbReference>
<dbReference type="InterPro" id="IPR036425">
    <property type="entry name" value="MoaB/Mog-like_dom_sf"/>
</dbReference>
<dbReference type="PANTHER" id="PTHR13939">
    <property type="entry name" value="NICOTINAMIDE-NUCLEOTIDE AMIDOHYDROLASE PNCC"/>
    <property type="match status" value="1"/>
</dbReference>